<evidence type="ECO:0000313" key="6">
    <source>
        <dbReference type="Proteomes" id="UP000311469"/>
    </source>
</evidence>
<keyword evidence="3" id="KW-0325">Glycoprotein</keyword>
<sequence length="363" mass="39679">MREGVGMMHRWEEATLRLGSGLLAFAATMLLPAVAVARDAAPRNDLPQPYETTRDWGTLPAGMKWAAVTAVESAPGGVIYVIHRCFENSCIDRPEPPILKFDAQGRLLKAFGQGLFRFPHGATVDPQGNLWVTDLGSVFLAERGSGDNGGKIVKFDPDGKVLMTLGHDALGSTTDFLDQPNDIVVTRKGDFFVSESHSPGGKNNRVLKFSKDGKFIGQWGRKGSGPGEFSEPHSLALDSRGRLFVADRENNRIQIFSQDGKFLAQWHQFGRPSGIYIDGKDRLYVADSESSPVEGRNQDARIRRGIRIGSARTGRVDAFIEDAEAAEPRHSGAEGVGVDDQGNVYGAVVGRRMLERHVKRPKP</sequence>
<accession>A0A5B8CF15</accession>
<protein>
    <submittedName>
        <fullName evidence="5">6-bladed beta-propeller</fullName>
    </submittedName>
</protein>
<reference evidence="5 6" key="1">
    <citation type="submission" date="2019-06" db="EMBL/GenBank/DDBJ databases">
        <title>Genome organization and adaptive potential of archetypical organophosphate degarding Sphingobium fuliginis ATCC 27551.</title>
        <authorList>
            <person name="Sarwar A."/>
            <person name="Parthasarathy S."/>
            <person name="Singh C."/>
            <person name="Siddavattam D."/>
        </authorList>
    </citation>
    <scope>NUCLEOTIDE SEQUENCE [LARGE SCALE GENOMIC DNA]</scope>
    <source>
        <strain evidence="5 6">ATCC 27551</strain>
    </source>
</reference>
<feature type="repeat" description="NHL" evidence="4">
    <location>
        <begin position="105"/>
        <end position="158"/>
    </location>
</feature>
<dbReference type="EMBL" id="CP041016">
    <property type="protein sequence ID" value="QDC38174.1"/>
    <property type="molecule type" value="Genomic_DNA"/>
</dbReference>
<evidence type="ECO:0000256" key="4">
    <source>
        <dbReference type="PROSITE-ProRule" id="PRU00504"/>
    </source>
</evidence>
<name>A0A5B8CF15_SPHSA</name>
<dbReference type="Pfam" id="PF01436">
    <property type="entry name" value="NHL"/>
    <property type="match status" value="2"/>
</dbReference>
<organism evidence="5 6">
    <name type="scientific">Sphingobium fuliginis ATCC 27551</name>
    <dbReference type="NCBI Taxonomy" id="1208342"/>
    <lineage>
        <taxon>Bacteria</taxon>
        <taxon>Pseudomonadati</taxon>
        <taxon>Pseudomonadota</taxon>
        <taxon>Alphaproteobacteria</taxon>
        <taxon>Sphingomonadales</taxon>
        <taxon>Sphingomonadaceae</taxon>
        <taxon>Sphingobium</taxon>
    </lineage>
</organism>
<dbReference type="SUPFAM" id="SSF63829">
    <property type="entry name" value="Calcium-dependent phosphotriesterase"/>
    <property type="match status" value="1"/>
</dbReference>
<dbReference type="PANTHER" id="PTHR10680">
    <property type="entry name" value="PEPTIDYL-GLYCINE ALPHA-AMIDATING MONOOXYGENASE"/>
    <property type="match status" value="1"/>
</dbReference>
<dbReference type="Gene3D" id="2.120.10.30">
    <property type="entry name" value="TolB, C-terminal domain"/>
    <property type="match status" value="1"/>
</dbReference>
<dbReference type="AlphaFoldDB" id="A0A5B8CF15"/>
<dbReference type="KEGG" id="sufl:FIL70_14000"/>
<dbReference type="InterPro" id="IPR011042">
    <property type="entry name" value="6-blade_b-propeller_TolB-like"/>
</dbReference>
<dbReference type="InterPro" id="IPR001258">
    <property type="entry name" value="NHL_repeat"/>
</dbReference>
<evidence type="ECO:0000256" key="3">
    <source>
        <dbReference type="ARBA" id="ARBA00023180"/>
    </source>
</evidence>
<evidence type="ECO:0000313" key="5">
    <source>
        <dbReference type="EMBL" id="QDC38174.1"/>
    </source>
</evidence>
<keyword evidence="2" id="KW-0677">Repeat</keyword>
<dbReference type="PROSITE" id="PS51125">
    <property type="entry name" value="NHL"/>
    <property type="match status" value="2"/>
</dbReference>
<evidence type="ECO:0000256" key="2">
    <source>
        <dbReference type="ARBA" id="ARBA00022737"/>
    </source>
</evidence>
<gene>
    <name evidence="5" type="ORF">FIL70_14000</name>
</gene>
<evidence type="ECO:0000256" key="1">
    <source>
        <dbReference type="ARBA" id="ARBA00022729"/>
    </source>
</evidence>
<feature type="repeat" description="NHL" evidence="4">
    <location>
        <begin position="220"/>
        <end position="259"/>
    </location>
</feature>
<proteinExistence type="predicted"/>
<keyword evidence="1" id="KW-0732">Signal</keyword>
<dbReference type="Proteomes" id="UP000311469">
    <property type="component" value="Chromosome cSF1"/>
</dbReference>
<dbReference type="CDD" id="cd14958">
    <property type="entry name" value="NHL_PAL_like"/>
    <property type="match status" value="1"/>
</dbReference>